<keyword evidence="5" id="KW-1185">Reference proteome</keyword>
<gene>
    <name evidence="4" type="ORF">GH984_00280</name>
</gene>
<comment type="caution">
    <text evidence="4">The sequence shown here is derived from an EMBL/GenBank/DDBJ whole genome shotgun (WGS) entry which is preliminary data.</text>
</comment>
<dbReference type="Pfam" id="PF13505">
    <property type="entry name" value="OMP_b-brl"/>
    <property type="match status" value="1"/>
</dbReference>
<dbReference type="InterPro" id="IPR027385">
    <property type="entry name" value="Beta-barrel_OMP"/>
</dbReference>
<dbReference type="RefSeq" id="WP_153718227.1">
    <property type="nucleotide sequence ID" value="NZ_WJPP01000001.1"/>
</dbReference>
<sequence length="180" mass="19088">MNKKHLRIVLAFLFGASIFGLSHSALAGFYIGAGQIQMDVDYEGALSLEPTVGTLRIGHTVIGGFSLEGRFGTGTSTETETIEGITGDFEVETMAGFYGVARGQITPRLALYGIAGATYARAEATYGTLKETGDAAGLSWGAGGEIAITPRIHAFIETMRHFDKDDYSSEGLTLGVLLRL</sequence>
<feature type="domain" description="Outer membrane protein beta-barrel" evidence="3">
    <location>
        <begin position="9"/>
        <end position="178"/>
    </location>
</feature>
<accession>A0A6N7QP50</accession>
<dbReference type="AlphaFoldDB" id="A0A6N7QP50"/>
<evidence type="ECO:0000313" key="4">
    <source>
        <dbReference type="EMBL" id="MRH77149.1"/>
    </source>
</evidence>
<dbReference type="Gene3D" id="2.40.160.20">
    <property type="match status" value="1"/>
</dbReference>
<protein>
    <submittedName>
        <fullName evidence="4">Outer membrane beta-barrel protein</fullName>
    </submittedName>
</protein>
<dbReference type="InterPro" id="IPR011250">
    <property type="entry name" value="OMP/PagP_B-barrel"/>
</dbReference>
<organism evidence="4 5">
    <name type="scientific">Spiribacter salilacus</name>
    <dbReference type="NCBI Taxonomy" id="2664894"/>
    <lineage>
        <taxon>Bacteria</taxon>
        <taxon>Pseudomonadati</taxon>
        <taxon>Pseudomonadota</taxon>
        <taxon>Gammaproteobacteria</taxon>
        <taxon>Chromatiales</taxon>
        <taxon>Ectothiorhodospiraceae</taxon>
        <taxon>Spiribacter</taxon>
    </lineage>
</organism>
<dbReference type="Proteomes" id="UP000433788">
    <property type="component" value="Unassembled WGS sequence"/>
</dbReference>
<evidence type="ECO:0000259" key="3">
    <source>
        <dbReference type="Pfam" id="PF13505"/>
    </source>
</evidence>
<feature type="chain" id="PRO_5027120744" evidence="2">
    <location>
        <begin position="28"/>
        <end position="180"/>
    </location>
</feature>
<reference evidence="4 5" key="1">
    <citation type="submission" date="2019-11" db="EMBL/GenBank/DDBJ databases">
        <authorList>
            <person name="Zhang X.Y."/>
        </authorList>
    </citation>
    <scope>NUCLEOTIDE SEQUENCE [LARGE SCALE GENOMIC DNA]</scope>
    <source>
        <strain evidence="4 5">C176</strain>
    </source>
</reference>
<proteinExistence type="predicted"/>
<evidence type="ECO:0000256" key="2">
    <source>
        <dbReference type="SAM" id="SignalP"/>
    </source>
</evidence>
<keyword evidence="1 2" id="KW-0732">Signal</keyword>
<feature type="signal peptide" evidence="2">
    <location>
        <begin position="1"/>
        <end position="27"/>
    </location>
</feature>
<evidence type="ECO:0000256" key="1">
    <source>
        <dbReference type="ARBA" id="ARBA00022729"/>
    </source>
</evidence>
<dbReference type="SUPFAM" id="SSF56925">
    <property type="entry name" value="OMPA-like"/>
    <property type="match status" value="1"/>
</dbReference>
<dbReference type="EMBL" id="WJPP01000001">
    <property type="protein sequence ID" value="MRH77149.1"/>
    <property type="molecule type" value="Genomic_DNA"/>
</dbReference>
<name>A0A6N7QP50_9GAMM</name>
<evidence type="ECO:0000313" key="5">
    <source>
        <dbReference type="Proteomes" id="UP000433788"/>
    </source>
</evidence>